<feature type="transmembrane region" description="Helical" evidence="1">
    <location>
        <begin position="124"/>
        <end position="150"/>
    </location>
</feature>
<evidence type="ECO:0000259" key="2">
    <source>
        <dbReference type="Pfam" id="PF01578"/>
    </source>
</evidence>
<keyword evidence="4" id="KW-1185">Reference proteome</keyword>
<feature type="domain" description="Cytochrome c assembly protein" evidence="2">
    <location>
        <begin position="66"/>
        <end position="259"/>
    </location>
</feature>
<gene>
    <name evidence="3" type="primary">ccsA</name>
    <name evidence="3" type="ORF">QC825_10925</name>
</gene>
<accession>A0ABU1GX05</accession>
<feature type="transmembrane region" description="Helical" evidence="1">
    <location>
        <begin position="176"/>
        <end position="199"/>
    </location>
</feature>
<sequence length="264" mass="28476">MIPALPFALAATVLYFSAGLWQAMALARRVALRPHPIQFLGGLGAVSHAVVVYFSINATHGVNLGLSESASLACWMMAALLIVISLFKPIIAAAAVLLPVAGLSVMAVVSLPGNMIESGFTPGILVHIATSILAYALLSIAAVLSILLAFQQHALKKHHLRGIVQVLPPLVRMERLLFEAIGWGMFFLSLAIVSGFLFVDNLFAQHLIHKTVLSLMAWVLFGVLLWGHHQKGWRGQRAVRWTLAGSALLLMAYLGSKLAMTLIY</sequence>
<dbReference type="InterPro" id="IPR002541">
    <property type="entry name" value="Cyt_c_assembly"/>
</dbReference>
<evidence type="ECO:0000313" key="3">
    <source>
        <dbReference type="EMBL" id="MDR5896588.1"/>
    </source>
</evidence>
<dbReference type="InterPro" id="IPR052372">
    <property type="entry name" value="YpjD/HemX"/>
</dbReference>
<dbReference type="PANTHER" id="PTHR38034">
    <property type="entry name" value="INNER MEMBRANE PROTEIN YPJD"/>
    <property type="match status" value="1"/>
</dbReference>
<dbReference type="RefSeq" id="WP_251594324.1">
    <property type="nucleotide sequence ID" value="NZ_JAMLJI010000003.1"/>
</dbReference>
<feature type="transmembrane region" description="Helical" evidence="1">
    <location>
        <begin position="90"/>
        <end position="112"/>
    </location>
</feature>
<feature type="transmembrane region" description="Helical" evidence="1">
    <location>
        <begin position="6"/>
        <end position="27"/>
    </location>
</feature>
<protein>
    <submittedName>
        <fullName evidence="3">Cytochrome c biogenesis protein CcsA</fullName>
    </submittedName>
</protein>
<keyword evidence="1" id="KW-0812">Transmembrane</keyword>
<comment type="caution">
    <text evidence="3">The sequence shown here is derived from an EMBL/GenBank/DDBJ whole genome shotgun (WGS) entry which is preliminary data.</text>
</comment>
<feature type="transmembrane region" description="Helical" evidence="1">
    <location>
        <begin position="39"/>
        <end position="56"/>
    </location>
</feature>
<keyword evidence="1" id="KW-0472">Membrane</keyword>
<organism evidence="3 4">
    <name type="scientific">Larsenimonas suaedae</name>
    <dbReference type="NCBI Taxonomy" id="1851019"/>
    <lineage>
        <taxon>Bacteria</taxon>
        <taxon>Pseudomonadati</taxon>
        <taxon>Pseudomonadota</taxon>
        <taxon>Gammaproteobacteria</taxon>
        <taxon>Oceanospirillales</taxon>
        <taxon>Halomonadaceae</taxon>
        <taxon>Larsenimonas</taxon>
    </lineage>
</organism>
<name>A0ABU1GX05_9GAMM</name>
<dbReference type="Pfam" id="PF01578">
    <property type="entry name" value="Cytochrom_C_asm"/>
    <property type="match status" value="1"/>
</dbReference>
<dbReference type="EMBL" id="JARWAO010000005">
    <property type="protein sequence ID" value="MDR5896588.1"/>
    <property type="molecule type" value="Genomic_DNA"/>
</dbReference>
<reference evidence="3 4" key="1">
    <citation type="submission" date="2023-04" db="EMBL/GenBank/DDBJ databases">
        <title>A long-awaited taxogenomic arrangement of the family Halomonadaceae.</title>
        <authorList>
            <person name="De La Haba R."/>
            <person name="Chuvochina M."/>
            <person name="Wittouck S."/>
            <person name="Arahal D.R."/>
            <person name="Sanchez-Porro C."/>
            <person name="Hugenholtz P."/>
            <person name="Ventosa A."/>
        </authorList>
    </citation>
    <scope>NUCLEOTIDE SEQUENCE [LARGE SCALE GENOMIC DNA]</scope>
    <source>
        <strain evidence="3 4">DSM 22428</strain>
    </source>
</reference>
<feature type="transmembrane region" description="Helical" evidence="1">
    <location>
        <begin position="62"/>
        <end position="83"/>
    </location>
</feature>
<dbReference type="PANTHER" id="PTHR38034:SF1">
    <property type="entry name" value="INNER MEMBRANE PROTEIN YPJD"/>
    <property type="match status" value="1"/>
</dbReference>
<feature type="transmembrane region" description="Helical" evidence="1">
    <location>
        <begin position="241"/>
        <end position="263"/>
    </location>
</feature>
<dbReference type="Proteomes" id="UP001269375">
    <property type="component" value="Unassembled WGS sequence"/>
</dbReference>
<keyword evidence="1" id="KW-1133">Transmembrane helix</keyword>
<feature type="transmembrane region" description="Helical" evidence="1">
    <location>
        <begin position="211"/>
        <end position="229"/>
    </location>
</feature>
<proteinExistence type="predicted"/>
<evidence type="ECO:0000313" key="4">
    <source>
        <dbReference type="Proteomes" id="UP001269375"/>
    </source>
</evidence>
<evidence type="ECO:0000256" key="1">
    <source>
        <dbReference type="SAM" id="Phobius"/>
    </source>
</evidence>